<comment type="catalytic activity">
    <reaction evidence="8">
        <text>Fe-coproporphyrin III + 2 H(+) = coproporphyrin III + Fe(2+)</text>
        <dbReference type="Rhea" id="RHEA:49572"/>
        <dbReference type="ChEBI" id="CHEBI:15378"/>
        <dbReference type="ChEBI" id="CHEBI:29033"/>
        <dbReference type="ChEBI" id="CHEBI:68438"/>
        <dbReference type="ChEBI" id="CHEBI:131725"/>
        <dbReference type="EC" id="4.99.1.9"/>
    </reaction>
    <physiologicalReaction direction="right-to-left" evidence="8">
        <dbReference type="Rhea" id="RHEA:49574"/>
    </physiologicalReaction>
</comment>
<evidence type="ECO:0000256" key="8">
    <source>
        <dbReference type="ARBA" id="ARBA00024536"/>
    </source>
</evidence>
<feature type="binding site" evidence="9">
    <location>
        <position position="30"/>
    </location>
    <ligand>
        <name>Fe-coproporphyrin III</name>
        <dbReference type="ChEBI" id="CHEBI:68438"/>
    </ligand>
</feature>
<dbReference type="GO" id="GO:0004325">
    <property type="term" value="F:ferrochelatase activity"/>
    <property type="evidence" value="ECO:0007669"/>
    <property type="project" value="UniProtKB-UniRule"/>
</dbReference>
<dbReference type="Gene3D" id="3.40.50.1400">
    <property type="match status" value="2"/>
</dbReference>
<dbReference type="NCBIfam" id="TIGR00109">
    <property type="entry name" value="hemH"/>
    <property type="match status" value="1"/>
</dbReference>
<accession>A0A2R5HEP4</accession>
<dbReference type="InterPro" id="IPR033644">
    <property type="entry name" value="Ferrochelatase_C"/>
</dbReference>
<dbReference type="SUPFAM" id="SSF53800">
    <property type="entry name" value="Chelatase"/>
    <property type="match status" value="1"/>
</dbReference>
<dbReference type="PANTHER" id="PTHR11108:SF1">
    <property type="entry name" value="FERROCHELATASE, MITOCHONDRIAL"/>
    <property type="match status" value="1"/>
</dbReference>
<keyword evidence="6 9" id="KW-0456">Lyase</keyword>
<organism evidence="11 12">
    <name type="scientific">Lactococcus termiticola</name>
    <dbReference type="NCBI Taxonomy" id="2169526"/>
    <lineage>
        <taxon>Bacteria</taxon>
        <taxon>Bacillati</taxon>
        <taxon>Bacillota</taxon>
        <taxon>Bacilli</taxon>
        <taxon>Lactobacillales</taxon>
        <taxon>Streptococcaceae</taxon>
        <taxon>Lactococcus</taxon>
    </lineage>
</organism>
<dbReference type="EMBL" id="BFFO01000002">
    <property type="protein sequence ID" value="GBG96286.1"/>
    <property type="molecule type" value="Genomic_DNA"/>
</dbReference>
<name>A0A2R5HEP4_9LACT</name>
<dbReference type="InterPro" id="IPR033659">
    <property type="entry name" value="Ferrochelatase_N"/>
</dbReference>
<dbReference type="GO" id="GO:0005737">
    <property type="term" value="C:cytoplasm"/>
    <property type="evidence" value="ECO:0007669"/>
    <property type="project" value="UniProtKB-SubCell"/>
</dbReference>
<proteinExistence type="inferred from homology"/>
<dbReference type="EC" id="4.99.1.9" evidence="9"/>
<evidence type="ECO:0000256" key="1">
    <source>
        <dbReference type="ARBA" id="ARBA00004744"/>
    </source>
</evidence>
<comment type="caution">
    <text evidence="11">The sequence shown here is derived from an EMBL/GenBank/DDBJ whole genome shotgun (WGS) entry which is preliminary data.</text>
</comment>
<dbReference type="OrthoDB" id="9776380at2"/>
<evidence type="ECO:0000256" key="3">
    <source>
        <dbReference type="ARBA" id="ARBA00022723"/>
    </source>
</evidence>
<feature type="binding site" evidence="9">
    <location>
        <position position="182"/>
    </location>
    <ligand>
        <name>Fe(2+)</name>
        <dbReference type="ChEBI" id="CHEBI:29033"/>
    </ligand>
</feature>
<dbReference type="GO" id="GO:0046872">
    <property type="term" value="F:metal ion binding"/>
    <property type="evidence" value="ECO:0007669"/>
    <property type="project" value="UniProtKB-UniRule"/>
</dbReference>
<dbReference type="PROSITE" id="PS00534">
    <property type="entry name" value="FERROCHELATASE"/>
    <property type="match status" value="1"/>
</dbReference>
<reference evidence="11 12" key="1">
    <citation type="journal article" date="2018" name="Genome Announc.">
        <title>Draft Genome Sequence of Lactococcus sp. Strain NtB2 (JCM 32569), Isolated from the Gut of the Higher Termite Nasutitermes takasagoensis.</title>
        <authorList>
            <person name="Noda S."/>
            <person name="Aihara C."/>
            <person name="Yuki M."/>
            <person name="Ohkuma M."/>
        </authorList>
    </citation>
    <scope>NUCLEOTIDE SEQUENCE [LARGE SCALE GENOMIC DNA]</scope>
    <source>
        <strain evidence="11 12">NtB2</strain>
    </source>
</reference>
<evidence type="ECO:0000256" key="6">
    <source>
        <dbReference type="ARBA" id="ARBA00023239"/>
    </source>
</evidence>
<dbReference type="InterPro" id="IPR019772">
    <property type="entry name" value="Ferrochelatase_AS"/>
</dbReference>
<evidence type="ECO:0000313" key="11">
    <source>
        <dbReference type="EMBL" id="GBG96286.1"/>
    </source>
</evidence>
<dbReference type="InterPro" id="IPR001015">
    <property type="entry name" value="Ferrochelatase"/>
</dbReference>
<feature type="binding site" evidence="9">
    <location>
        <position position="125"/>
    </location>
    <ligand>
        <name>Fe-coproporphyrin III</name>
        <dbReference type="ChEBI" id="CHEBI:68438"/>
    </ligand>
</feature>
<keyword evidence="9 10" id="KW-0963">Cytoplasm</keyword>
<evidence type="ECO:0000256" key="4">
    <source>
        <dbReference type="ARBA" id="ARBA00023004"/>
    </source>
</evidence>
<keyword evidence="5 9" id="KW-0350">Heme biosynthesis</keyword>
<dbReference type="PANTHER" id="PTHR11108">
    <property type="entry name" value="FERROCHELATASE"/>
    <property type="match status" value="1"/>
</dbReference>
<sequence length="309" mass="34531">MAKRRMALLVMCFGSAEKPEDIEPYYTHIRGGRPAPAPLLAELQERFKIIGGTSPLVKITEAQGVALEAELNRRQDEIDFKLYLGYLHISPFIADAVKAAHADGYEEMASVILAPQFSEVSTQLYLDDAEKAAAEYGMKLQTVKSWYRNPKFIQTWSDNLKKTLSEIPADEMDKTAVVFTAHSIPQSVADKGDSYVPQILDTAKLVAEAAGLDHYEQAWQSAGRTPFPWIGPDVLDFTREVAETKGYKHFVYCPVSFVADHLEVLFDNDYECKMVTDELGLSYHRPEMPNTNPTFISALADVVTESLKA</sequence>
<dbReference type="FunFam" id="3.40.50.1400:FF:000007">
    <property type="entry name" value="Ferrochelatase"/>
    <property type="match status" value="1"/>
</dbReference>
<dbReference type="CDD" id="cd03411">
    <property type="entry name" value="Ferrochelatase_N"/>
    <property type="match status" value="1"/>
</dbReference>
<evidence type="ECO:0000313" key="12">
    <source>
        <dbReference type="Proteomes" id="UP000245021"/>
    </source>
</evidence>
<keyword evidence="3 9" id="KW-0479">Metal-binding</keyword>
<evidence type="ECO:0000256" key="5">
    <source>
        <dbReference type="ARBA" id="ARBA00023133"/>
    </source>
</evidence>
<protein>
    <recommendedName>
        <fullName evidence="9">Coproporphyrin III ferrochelatase</fullName>
        <ecNumber evidence="9">4.99.1.9</ecNumber>
    </recommendedName>
</protein>
<evidence type="ECO:0000256" key="7">
    <source>
        <dbReference type="ARBA" id="ARBA00023244"/>
    </source>
</evidence>
<comment type="function">
    <text evidence="9 10">Involved in coproporphyrin-dependent heme b biosynthesis. Catalyzes the insertion of ferrous iron into coproporphyrin III to form Fe-coproporphyrin III.</text>
</comment>
<dbReference type="Pfam" id="PF00762">
    <property type="entry name" value="Ferrochelatase"/>
    <property type="match status" value="1"/>
</dbReference>
<dbReference type="HAMAP" id="MF_00323">
    <property type="entry name" value="Ferrochelatase"/>
    <property type="match status" value="1"/>
</dbReference>
<dbReference type="CDD" id="cd00419">
    <property type="entry name" value="Ferrochelatase_C"/>
    <property type="match status" value="1"/>
</dbReference>
<evidence type="ECO:0000256" key="9">
    <source>
        <dbReference type="HAMAP-Rule" id="MF_00323"/>
    </source>
</evidence>
<evidence type="ECO:0000256" key="2">
    <source>
        <dbReference type="ARBA" id="ARBA00007718"/>
    </source>
</evidence>
<dbReference type="UniPathway" id="UPA00252"/>
<dbReference type="RefSeq" id="WP_109245274.1">
    <property type="nucleotide sequence ID" value="NZ_BFFO01000002.1"/>
</dbReference>
<dbReference type="GO" id="GO:0006783">
    <property type="term" value="P:heme biosynthetic process"/>
    <property type="evidence" value="ECO:0007669"/>
    <property type="project" value="UniProtKB-UniRule"/>
</dbReference>
<keyword evidence="7 9" id="KW-0627">Porphyrin biosynthesis</keyword>
<feature type="binding site" evidence="9">
    <location>
        <position position="54"/>
    </location>
    <ligand>
        <name>Fe-coproporphyrin III</name>
        <dbReference type="ChEBI" id="CHEBI:68438"/>
    </ligand>
</feature>
<keyword evidence="4 9" id="KW-0408">Iron</keyword>
<evidence type="ECO:0000256" key="10">
    <source>
        <dbReference type="RuleBase" id="RU000607"/>
    </source>
</evidence>
<gene>
    <name evidence="11" type="primary">hemH</name>
    <name evidence="9" type="synonym">cpfC</name>
    <name evidence="11" type="ORF">NtB2_00397</name>
</gene>
<feature type="binding site" evidence="9">
    <location>
        <position position="263"/>
    </location>
    <ligand>
        <name>Fe(2+)</name>
        <dbReference type="ChEBI" id="CHEBI:29033"/>
    </ligand>
</feature>
<comment type="subcellular location">
    <subcellularLocation>
        <location evidence="9 10">Cytoplasm</location>
    </subcellularLocation>
</comment>
<keyword evidence="12" id="KW-1185">Reference proteome</keyword>
<comment type="caution">
    <text evidence="9">Lacks conserved residue(s) required for the propagation of feature annotation.</text>
</comment>
<dbReference type="Proteomes" id="UP000245021">
    <property type="component" value="Unassembled WGS sequence"/>
</dbReference>
<comment type="similarity">
    <text evidence="2 9 10">Belongs to the ferrochelatase family.</text>
</comment>
<dbReference type="AlphaFoldDB" id="A0A2R5HEP4"/>
<comment type="pathway">
    <text evidence="1 9 10">Porphyrin-containing compound metabolism; protoheme biosynthesis.</text>
</comment>